<sequence>MDNTVVDLETLQALYENRAQDDEMDSIKKHIKSAKGKEDAKPLDKPEFLFQLSQISNFSERVFCILFQSTFHECITSILRKIEILQKVCKTLQSSEAVLQVLGLVLAFGNFMNGGNRSRGQADGFTLDILPKLKDVKSSDNSQSLLSYIVAYYLRHFDEDAGKETCVYPLPEPLDLFQASQMKFEDFQRDLRKLRKDLNKTELETQENQLAETQKFLELSVSFSVKPKAGEKEVSPHTFFSIWHEFSTDFKDQWKKQNKLILQEVKMAEESFKQARQKASYNVTPKHATGIVCI</sequence>
<feature type="domain" description="FH2" evidence="3">
    <location>
        <begin position="1"/>
        <end position="294"/>
    </location>
</feature>
<keyword evidence="2" id="KW-0175">Coiled coil</keyword>
<feature type="coiled-coil region" evidence="2">
    <location>
        <begin position="251"/>
        <end position="278"/>
    </location>
</feature>
<evidence type="ECO:0000256" key="1">
    <source>
        <dbReference type="ARBA" id="ARBA00005271"/>
    </source>
</evidence>
<dbReference type="GO" id="GO:0045010">
    <property type="term" value="P:actin nucleation"/>
    <property type="evidence" value="ECO:0007669"/>
    <property type="project" value="InterPro"/>
</dbReference>
<name>A0A3B4EYN2_9CICH</name>
<dbReference type="GO" id="GO:0005884">
    <property type="term" value="C:actin filament"/>
    <property type="evidence" value="ECO:0007669"/>
    <property type="project" value="InterPro"/>
</dbReference>
<protein>
    <recommendedName>
        <fullName evidence="3">FH2 domain-containing protein</fullName>
    </recommendedName>
</protein>
<dbReference type="SUPFAM" id="SSF101447">
    <property type="entry name" value="Formin homology 2 domain (FH2 domain)"/>
    <property type="match status" value="1"/>
</dbReference>
<accession>A0A3B4EYN2</accession>
<dbReference type="GO" id="GO:0008017">
    <property type="term" value="F:microtubule binding"/>
    <property type="evidence" value="ECO:0007669"/>
    <property type="project" value="InterPro"/>
</dbReference>
<dbReference type="AlphaFoldDB" id="A0A3B4EYN2"/>
<comment type="similarity">
    <text evidence="1">Belongs to the formin homology family. Cappuccino subfamily.</text>
</comment>
<reference evidence="4" key="1">
    <citation type="submission" date="2023-09" db="UniProtKB">
        <authorList>
            <consortium name="Ensembl"/>
        </authorList>
    </citation>
    <scope>IDENTIFICATION</scope>
</reference>
<dbReference type="STRING" id="303518.ENSPNYP00000003462"/>
<dbReference type="InterPro" id="IPR042201">
    <property type="entry name" value="FH2_Formin_sf"/>
</dbReference>
<organism evidence="4">
    <name type="scientific">Pundamilia nyererei</name>
    <dbReference type="NCBI Taxonomy" id="303518"/>
    <lineage>
        <taxon>Eukaryota</taxon>
        <taxon>Metazoa</taxon>
        <taxon>Chordata</taxon>
        <taxon>Craniata</taxon>
        <taxon>Vertebrata</taxon>
        <taxon>Euteleostomi</taxon>
        <taxon>Actinopterygii</taxon>
        <taxon>Neopterygii</taxon>
        <taxon>Teleostei</taxon>
        <taxon>Neoteleostei</taxon>
        <taxon>Acanthomorphata</taxon>
        <taxon>Ovalentaria</taxon>
        <taxon>Cichlomorphae</taxon>
        <taxon>Cichliformes</taxon>
        <taxon>Cichlidae</taxon>
        <taxon>African cichlids</taxon>
        <taxon>Pseudocrenilabrinae</taxon>
        <taxon>Haplochromini</taxon>
        <taxon>Pundamilia</taxon>
    </lineage>
</organism>
<evidence type="ECO:0000313" key="4">
    <source>
        <dbReference type="Ensembl" id="ENSPNYP00000003462.1"/>
    </source>
</evidence>
<dbReference type="PANTHER" id="PTHR45920:SF7">
    <property type="entry name" value="FORMIN-G"/>
    <property type="match status" value="1"/>
</dbReference>
<dbReference type="Ensembl" id="ENSPNYT00000003555.1">
    <property type="protein sequence ID" value="ENSPNYP00000003462.1"/>
    <property type="gene ID" value="ENSPNYG00000002672.1"/>
</dbReference>
<dbReference type="GO" id="GO:0030866">
    <property type="term" value="P:cortical actin cytoskeleton organization"/>
    <property type="evidence" value="ECO:0007669"/>
    <property type="project" value="TreeGrafter"/>
</dbReference>
<dbReference type="Pfam" id="PF02181">
    <property type="entry name" value="FH2"/>
    <property type="match status" value="1"/>
</dbReference>
<dbReference type="GeneTree" id="ENSGT00940000154289"/>
<dbReference type="GO" id="GO:0005737">
    <property type="term" value="C:cytoplasm"/>
    <property type="evidence" value="ECO:0007669"/>
    <property type="project" value="TreeGrafter"/>
</dbReference>
<dbReference type="GO" id="GO:0051015">
    <property type="term" value="F:actin filament binding"/>
    <property type="evidence" value="ECO:0007669"/>
    <property type="project" value="TreeGrafter"/>
</dbReference>
<dbReference type="InterPro" id="IPR001265">
    <property type="entry name" value="Formin_Cappuccino_subfam"/>
</dbReference>
<dbReference type="PANTHER" id="PTHR45920">
    <property type="entry name" value="FORMIN HOMOLOGY 2 DOMAIN CONTAINING, ISOFORM I"/>
    <property type="match status" value="1"/>
</dbReference>
<dbReference type="PROSITE" id="PS51444">
    <property type="entry name" value="FH2"/>
    <property type="match status" value="1"/>
</dbReference>
<dbReference type="SMART" id="SM00498">
    <property type="entry name" value="FH2"/>
    <property type="match status" value="1"/>
</dbReference>
<proteinExistence type="inferred from homology"/>
<evidence type="ECO:0000256" key="2">
    <source>
        <dbReference type="SAM" id="Coils"/>
    </source>
</evidence>
<evidence type="ECO:0000259" key="3">
    <source>
        <dbReference type="PROSITE" id="PS51444"/>
    </source>
</evidence>
<dbReference type="InterPro" id="IPR015425">
    <property type="entry name" value="FH2_Formin"/>
</dbReference>
<dbReference type="PRINTS" id="PR00828">
    <property type="entry name" value="FORMIN"/>
</dbReference>
<dbReference type="Gene3D" id="1.20.58.2220">
    <property type="entry name" value="Formin, FH2 domain"/>
    <property type="match status" value="1"/>
</dbReference>